<evidence type="ECO:0000313" key="2">
    <source>
        <dbReference type="Proteomes" id="UP000290985"/>
    </source>
</evidence>
<dbReference type="AlphaFoldDB" id="A0A449B2G6"/>
<proteinExistence type="predicted"/>
<dbReference type="RefSeq" id="WP_129725589.1">
    <property type="nucleotide sequence ID" value="NZ_LR215036.1"/>
</dbReference>
<evidence type="ECO:0000313" key="1">
    <source>
        <dbReference type="EMBL" id="VEU74788.1"/>
    </source>
</evidence>
<dbReference type="Proteomes" id="UP000290985">
    <property type="component" value="Chromosome"/>
</dbReference>
<evidence type="ECO:0008006" key="3">
    <source>
        <dbReference type="Google" id="ProtNLM"/>
    </source>
</evidence>
<accession>A0A449B2G6</accession>
<protein>
    <recommendedName>
        <fullName evidence="3">Lipoprotein</fullName>
    </recommendedName>
</protein>
<organism evidence="1 2">
    <name type="scientific">Mycoplasmopsis citelli</name>
    <dbReference type="NCBI Taxonomy" id="171281"/>
    <lineage>
        <taxon>Bacteria</taxon>
        <taxon>Bacillati</taxon>
        <taxon>Mycoplasmatota</taxon>
        <taxon>Mycoplasmoidales</taxon>
        <taxon>Metamycoplasmataceae</taxon>
        <taxon>Mycoplasmopsis</taxon>
    </lineage>
</organism>
<name>A0A449B2G6_9BACT</name>
<dbReference type="EMBL" id="LR215036">
    <property type="protein sequence ID" value="VEU74788.1"/>
    <property type="molecule type" value="Genomic_DNA"/>
</dbReference>
<sequence>MLKIKFLIPLGVLISSNIFLSSCVFNKNVFRFVDNSSFETQKNSPEPLQPSLKAEFQSEEDNQGFFGFDDAFEYFLISETTPIALKNWNKRKNEFLANRNWVKTKLDYRDNDYVNELKNEEIQQTNQDDTFEFSIQQITKDAQIKKFNYEHIWFNKSISDLQYFVLFAIKGEQLAYLQREIINSLIDYKQQTNQSNFNKLIELFIRFINSENYALFSNTYNEFIEFFDFDNFDYKKNVKSLYAFLIDQKTKNDFKALEDKQLFEQIKIFLSQQISIKILQTHFNEVNFDLLVHKPPIKERKSNNDQ</sequence>
<gene>
    <name evidence="1" type="ORF">NCTC10181_00650</name>
</gene>
<dbReference type="PROSITE" id="PS51257">
    <property type="entry name" value="PROKAR_LIPOPROTEIN"/>
    <property type="match status" value="1"/>
</dbReference>
<reference evidence="1 2" key="1">
    <citation type="submission" date="2019-01" db="EMBL/GenBank/DDBJ databases">
        <authorList>
            <consortium name="Pathogen Informatics"/>
        </authorList>
    </citation>
    <scope>NUCLEOTIDE SEQUENCE [LARGE SCALE GENOMIC DNA]</scope>
    <source>
        <strain evidence="1 2">NCTC10181</strain>
    </source>
</reference>
<keyword evidence="2" id="KW-1185">Reference proteome</keyword>
<dbReference type="KEGG" id="mcit:NCTC10181_00650"/>